<dbReference type="AlphaFoldDB" id="A0A0J6WHY9"/>
<evidence type="ECO:0000313" key="1">
    <source>
        <dbReference type="EMBL" id="KMO82875.1"/>
    </source>
</evidence>
<dbReference type="PATRIC" id="fig|37916.4.peg.812"/>
<name>A0A0J6WHY9_9MYCO</name>
<dbReference type="RefSeq" id="WP_053082858.1">
    <property type="nucleotide sequence ID" value="NZ_JYNL01000008.1"/>
</dbReference>
<reference evidence="1 2" key="1">
    <citation type="journal article" date="2015" name="Genome Biol. Evol.">
        <title>Characterization of Three Mycobacterium spp. with Potential Use in Bioremediation by Genome Sequencing and Comparative Genomics.</title>
        <authorList>
            <person name="Das S."/>
            <person name="Pettersson B.M."/>
            <person name="Behra P.R."/>
            <person name="Ramesh M."/>
            <person name="Dasgupta S."/>
            <person name="Bhattacharya A."/>
            <person name="Kirsebom L.A."/>
        </authorList>
    </citation>
    <scope>NUCLEOTIDE SEQUENCE [LARGE SCALE GENOMIC DNA]</scope>
    <source>
        <strain evidence="1 2">DSM 43826</strain>
    </source>
</reference>
<accession>A0A0J6WHY9</accession>
<proteinExistence type="predicted"/>
<gene>
    <name evidence="1" type="ORF">MCHLDSM_00757</name>
</gene>
<evidence type="ECO:0000313" key="2">
    <source>
        <dbReference type="Proteomes" id="UP000036513"/>
    </source>
</evidence>
<dbReference type="EMBL" id="JYNL01000008">
    <property type="protein sequence ID" value="KMO82875.1"/>
    <property type="molecule type" value="Genomic_DNA"/>
</dbReference>
<sequence length="120" mass="13436">MSVIRVELAREFMFGDDVVLLAMDGIGLDLFLELLQEAMLKGRSRLEHQGVSHDVVIEAIGSSVDMADRHITWRFNSATANEVVDYLTALRSSNRPGHQYVDISEPTDTLVLSLDEYIAK</sequence>
<organism evidence="1 2">
    <name type="scientific">Mycolicibacterium chlorophenolicum</name>
    <dbReference type="NCBI Taxonomy" id="37916"/>
    <lineage>
        <taxon>Bacteria</taxon>
        <taxon>Bacillati</taxon>
        <taxon>Actinomycetota</taxon>
        <taxon>Actinomycetes</taxon>
        <taxon>Mycobacteriales</taxon>
        <taxon>Mycobacteriaceae</taxon>
        <taxon>Mycolicibacterium</taxon>
    </lineage>
</organism>
<keyword evidence="2" id="KW-1185">Reference proteome</keyword>
<comment type="caution">
    <text evidence="1">The sequence shown here is derived from an EMBL/GenBank/DDBJ whole genome shotgun (WGS) entry which is preliminary data.</text>
</comment>
<dbReference type="Proteomes" id="UP000036513">
    <property type="component" value="Unassembled WGS sequence"/>
</dbReference>
<protein>
    <submittedName>
        <fullName evidence="1">Uncharacterized protein</fullName>
    </submittedName>
</protein>